<sequence length="42" mass="4923">MGKGDKKSRRGKIANRSFGARRPRRIKKRPTVEEKISLKKEK</sequence>
<dbReference type="EMBL" id="DRGL01000049">
    <property type="protein sequence ID" value="HEA21906.1"/>
    <property type="molecule type" value="Genomic_DNA"/>
</dbReference>
<evidence type="ECO:0000256" key="1">
    <source>
        <dbReference type="ARBA" id="ARBA00010834"/>
    </source>
</evidence>
<dbReference type="InterPro" id="IPR030826">
    <property type="entry name" value="Ribosomal_bTHX/bTHXc/bTHXm"/>
</dbReference>
<keyword evidence="3" id="KW-0687">Ribonucleoprotein</keyword>
<gene>
    <name evidence="5" type="ORF">ENH87_13460</name>
</gene>
<dbReference type="NCBIfam" id="TIGR04560">
    <property type="entry name" value="ribo_THX"/>
    <property type="match status" value="1"/>
</dbReference>
<feature type="compositionally biased region" description="Basic residues" evidence="4">
    <location>
        <begin position="1"/>
        <end position="29"/>
    </location>
</feature>
<name>A0A831QSH3_9FLAO</name>
<feature type="compositionally biased region" description="Basic and acidic residues" evidence="4">
    <location>
        <begin position="30"/>
        <end position="42"/>
    </location>
</feature>
<keyword evidence="2 5" id="KW-0689">Ribosomal protein</keyword>
<evidence type="ECO:0000313" key="5">
    <source>
        <dbReference type="EMBL" id="HEA21906.1"/>
    </source>
</evidence>
<dbReference type="GO" id="GO:1990904">
    <property type="term" value="C:ribonucleoprotein complex"/>
    <property type="evidence" value="ECO:0007669"/>
    <property type="project" value="UniProtKB-KW"/>
</dbReference>
<feature type="region of interest" description="Disordered" evidence="4">
    <location>
        <begin position="1"/>
        <end position="42"/>
    </location>
</feature>
<evidence type="ECO:0000256" key="4">
    <source>
        <dbReference type="SAM" id="MobiDB-lite"/>
    </source>
</evidence>
<proteinExistence type="inferred from homology"/>
<dbReference type="AlphaFoldDB" id="A0A831QSH3"/>
<organism evidence="5">
    <name type="scientific">Pricia antarctica</name>
    <dbReference type="NCBI Taxonomy" id="641691"/>
    <lineage>
        <taxon>Bacteria</taxon>
        <taxon>Pseudomonadati</taxon>
        <taxon>Bacteroidota</taxon>
        <taxon>Flavobacteriia</taxon>
        <taxon>Flavobacteriales</taxon>
        <taxon>Flavobacteriaceae</taxon>
        <taxon>Pricia</taxon>
    </lineage>
</organism>
<comment type="similarity">
    <text evidence="1">Belongs to the bacterial ribosomal protein bTHX family.</text>
</comment>
<evidence type="ECO:0000256" key="2">
    <source>
        <dbReference type="ARBA" id="ARBA00022980"/>
    </source>
</evidence>
<protein>
    <submittedName>
        <fullName evidence="5">30S ribosomal protein THX</fullName>
    </submittedName>
</protein>
<comment type="caution">
    <text evidence="5">The sequence shown here is derived from an EMBL/GenBank/DDBJ whole genome shotgun (WGS) entry which is preliminary data.</text>
</comment>
<reference evidence="5" key="1">
    <citation type="journal article" date="2020" name="mSystems">
        <title>Genome- and Community-Level Interaction Insights into Carbon Utilization and Element Cycling Functions of Hydrothermarchaeota in Hydrothermal Sediment.</title>
        <authorList>
            <person name="Zhou Z."/>
            <person name="Liu Y."/>
            <person name="Xu W."/>
            <person name="Pan J."/>
            <person name="Luo Z.H."/>
            <person name="Li M."/>
        </authorList>
    </citation>
    <scope>NUCLEOTIDE SEQUENCE [LARGE SCALE GENOMIC DNA]</scope>
    <source>
        <strain evidence="5">HyVt-345</strain>
    </source>
</reference>
<evidence type="ECO:0000256" key="3">
    <source>
        <dbReference type="ARBA" id="ARBA00023274"/>
    </source>
</evidence>
<dbReference type="GO" id="GO:0005840">
    <property type="term" value="C:ribosome"/>
    <property type="evidence" value="ECO:0007669"/>
    <property type="project" value="UniProtKB-KW"/>
</dbReference>
<accession>A0A831QSH3</accession>
<dbReference type="Proteomes" id="UP000886191">
    <property type="component" value="Unassembled WGS sequence"/>
</dbReference>